<evidence type="ECO:0000256" key="5">
    <source>
        <dbReference type="ARBA" id="ARBA00022723"/>
    </source>
</evidence>
<feature type="region of interest" description="Disordered" evidence="10">
    <location>
        <begin position="1"/>
        <end position="39"/>
    </location>
</feature>
<keyword evidence="6" id="KW-0732">Signal</keyword>
<dbReference type="AlphaFoldDB" id="A0A6G4XCA4"/>
<evidence type="ECO:0000256" key="6">
    <source>
        <dbReference type="ARBA" id="ARBA00022729"/>
    </source>
</evidence>
<dbReference type="InterPro" id="IPR012300">
    <property type="entry name" value="Pept_M6_InhA"/>
</dbReference>
<dbReference type="Pfam" id="PF20774">
    <property type="entry name" value="InhA-like_VEG"/>
    <property type="match status" value="1"/>
</dbReference>
<accession>A0A6G4XCA4</accession>
<feature type="compositionally biased region" description="Low complexity" evidence="10">
    <location>
        <begin position="12"/>
        <end position="25"/>
    </location>
</feature>
<reference evidence="13 14" key="1">
    <citation type="submission" date="2020-02" db="EMBL/GenBank/DDBJ databases">
        <title>Whole-genome analyses of novel actinobacteria.</title>
        <authorList>
            <person name="Sahin N."/>
            <person name="Tokatli A."/>
        </authorList>
    </citation>
    <scope>NUCLEOTIDE SEQUENCE [LARGE SCALE GENOMIC DNA]</scope>
    <source>
        <strain evidence="13 14">YC504</strain>
    </source>
</reference>
<dbReference type="GO" id="GO:0046872">
    <property type="term" value="F:metal ion binding"/>
    <property type="evidence" value="ECO:0007669"/>
    <property type="project" value="UniProtKB-KW"/>
</dbReference>
<evidence type="ECO:0000259" key="12">
    <source>
        <dbReference type="Pfam" id="PF20774"/>
    </source>
</evidence>
<evidence type="ECO:0000256" key="2">
    <source>
        <dbReference type="ARBA" id="ARBA00004613"/>
    </source>
</evidence>
<keyword evidence="14" id="KW-1185">Reference proteome</keyword>
<dbReference type="GO" id="GO:0005576">
    <property type="term" value="C:extracellular region"/>
    <property type="evidence" value="ECO:0007669"/>
    <property type="project" value="UniProtKB-SubCell"/>
</dbReference>
<organism evidence="13 14">
    <name type="scientific">Streptomyces mesophilus</name>
    <dbReference type="NCBI Taxonomy" id="1775132"/>
    <lineage>
        <taxon>Bacteria</taxon>
        <taxon>Bacillati</taxon>
        <taxon>Actinomycetota</taxon>
        <taxon>Actinomycetes</taxon>
        <taxon>Kitasatosporales</taxon>
        <taxon>Streptomycetaceae</taxon>
        <taxon>Streptomyces</taxon>
    </lineage>
</organism>
<keyword evidence="4 13" id="KW-0645">Protease</keyword>
<evidence type="ECO:0000256" key="9">
    <source>
        <dbReference type="ARBA" id="ARBA00023049"/>
    </source>
</evidence>
<evidence type="ECO:0000256" key="1">
    <source>
        <dbReference type="ARBA" id="ARBA00001947"/>
    </source>
</evidence>
<dbReference type="Proteomes" id="UP000481109">
    <property type="component" value="Unassembled WGS sequence"/>
</dbReference>
<evidence type="ECO:0000313" key="14">
    <source>
        <dbReference type="Proteomes" id="UP000481109"/>
    </source>
</evidence>
<dbReference type="SUPFAM" id="SSF55486">
    <property type="entry name" value="Metalloproteases ('zincins'), catalytic domain"/>
    <property type="match status" value="1"/>
</dbReference>
<keyword evidence="7" id="KW-0378">Hydrolase</keyword>
<feature type="compositionally biased region" description="Basic and acidic residues" evidence="10">
    <location>
        <begin position="75"/>
        <end position="91"/>
    </location>
</feature>
<dbReference type="PIRSF" id="PIRSF007519">
    <property type="entry name" value="Protease_InhA"/>
    <property type="match status" value="1"/>
</dbReference>
<dbReference type="PROSITE" id="PS51318">
    <property type="entry name" value="TAT"/>
    <property type="match status" value="1"/>
</dbReference>
<dbReference type="GO" id="GO:0008237">
    <property type="term" value="F:metallopeptidase activity"/>
    <property type="evidence" value="ECO:0007669"/>
    <property type="project" value="UniProtKB-KW"/>
</dbReference>
<feature type="domain" description="Immune inhibitor A-like metallopeptidase VEG" evidence="12">
    <location>
        <begin position="658"/>
        <end position="830"/>
    </location>
</feature>
<evidence type="ECO:0000313" key="13">
    <source>
        <dbReference type="EMBL" id="NGO75186.1"/>
    </source>
</evidence>
<evidence type="ECO:0000256" key="3">
    <source>
        <dbReference type="ARBA" id="ARBA00022525"/>
    </source>
</evidence>
<feature type="compositionally biased region" description="Basic residues" evidence="10">
    <location>
        <begin position="1"/>
        <end position="11"/>
    </location>
</feature>
<feature type="region of interest" description="Disordered" evidence="10">
    <location>
        <begin position="158"/>
        <end position="197"/>
    </location>
</feature>
<evidence type="ECO:0000256" key="10">
    <source>
        <dbReference type="SAM" id="MobiDB-lite"/>
    </source>
</evidence>
<comment type="caution">
    <text evidence="13">The sequence shown here is derived from an EMBL/GenBank/DDBJ whole genome shotgun (WGS) entry which is preliminary data.</text>
</comment>
<dbReference type="EMBL" id="JAAKZW010000010">
    <property type="protein sequence ID" value="NGO75186.1"/>
    <property type="molecule type" value="Genomic_DNA"/>
</dbReference>
<keyword evidence="5" id="KW-0479">Metal-binding</keyword>
<gene>
    <name evidence="13" type="ORF">G6045_05735</name>
</gene>
<evidence type="ECO:0000256" key="8">
    <source>
        <dbReference type="ARBA" id="ARBA00022833"/>
    </source>
</evidence>
<keyword evidence="3" id="KW-0964">Secreted</keyword>
<dbReference type="NCBIfam" id="TIGR03296">
    <property type="entry name" value="M6dom_TIGR03296"/>
    <property type="match status" value="1"/>
</dbReference>
<dbReference type="GO" id="GO:0006508">
    <property type="term" value="P:proteolysis"/>
    <property type="evidence" value="ECO:0007669"/>
    <property type="project" value="UniProtKB-KW"/>
</dbReference>
<feature type="region of interest" description="Disordered" evidence="10">
    <location>
        <begin position="61"/>
        <end position="91"/>
    </location>
</feature>
<dbReference type="Gene3D" id="3.40.390.10">
    <property type="entry name" value="Collagenase (Catalytic Domain)"/>
    <property type="match status" value="1"/>
</dbReference>
<protein>
    <submittedName>
        <fullName evidence="13">M6 family metalloprotease domain-containing protein</fullName>
    </submittedName>
</protein>
<feature type="compositionally biased region" description="Basic and acidic residues" evidence="10">
    <location>
        <begin position="185"/>
        <end position="194"/>
    </location>
</feature>
<evidence type="ECO:0000256" key="4">
    <source>
        <dbReference type="ARBA" id="ARBA00022670"/>
    </source>
</evidence>
<feature type="domain" description="Peptidase M6-like" evidence="11">
    <location>
        <begin position="132"/>
        <end position="452"/>
    </location>
</feature>
<dbReference type="Pfam" id="PF20773">
    <property type="entry name" value="InhA-like_MAM"/>
    <property type="match status" value="1"/>
</dbReference>
<name>A0A6G4XCA4_9ACTN</name>
<evidence type="ECO:0000259" key="11">
    <source>
        <dbReference type="Pfam" id="PF05547"/>
    </source>
</evidence>
<evidence type="ECO:0000256" key="7">
    <source>
        <dbReference type="ARBA" id="ARBA00022801"/>
    </source>
</evidence>
<dbReference type="Pfam" id="PF05547">
    <property type="entry name" value="Peptidase_M6"/>
    <property type="match status" value="1"/>
</dbReference>
<comment type="cofactor">
    <cofactor evidence="1">
        <name>Zn(2+)</name>
        <dbReference type="ChEBI" id="CHEBI:29105"/>
    </cofactor>
</comment>
<dbReference type="InterPro" id="IPR024079">
    <property type="entry name" value="MetalloPept_cat_dom_sf"/>
</dbReference>
<dbReference type="InterPro" id="IPR048665">
    <property type="entry name" value="InhA-like_VEG"/>
</dbReference>
<dbReference type="InterPro" id="IPR006311">
    <property type="entry name" value="TAT_signal"/>
</dbReference>
<proteinExistence type="predicted"/>
<comment type="subcellular location">
    <subcellularLocation>
        <location evidence="2">Secreted</location>
    </subcellularLocation>
</comment>
<sequence>MSSLVTRHRARIAPIPDSPSAAAVAGEDNTQVNSQTGRRRSIRALAVGVALAATGAMSYGTAQAEDHMPSAPSGVERHDPAPGKEHVDHDLEGPFSEQQAAERQAALQEVVSGDAKAETRSGSKVVKLDDGKYVELGRQKTDKIFTILVEFGDKVDDTTMFDPDGEGPKPPVKKFGGTPGPQHNEIPEPDRGDDNSTDWIADFNQQHFQDLYFATGKDKESVKKYYEKQSSGRYSVDGQVSDWVKVEYNEARYGSNYCGSTNCANVWDVVRDGTNAWAADQKAAGKTDAEIKALLAEYDQWDRYDFDADGNFNERDGYIDHFQIVHAGEDESAGGGAEGTNAIWAHRWYAYGTDAGRTGPSENRAGGTQIGDTGVWVGDYTVQPENGGLGVFAHEYGHDLGLPDLYDTSGGGENSTAYWSLMSSGSWLGEGKESIGDLPGDMTAWDKLQLGWLDYDVAKAGTKSTHKLGVAEYNTANPQALVVELPKKEVTTPVVKPANGAKQWWSGRGDDLKNTLTRSVDLTGKSKASLELSGWWDIEQDYDYAYAEVSTDGGASYTPVDGTADGAALPRDASGAPALTGASGAYKKLVYSLDAYAGQKIDLRFRYQTDGGVNMVGFAADDISVVADGTALFTDGAEGDDNGWTPKGFSRVGESITNDYDQFYIAENRQYVSYDKTLKTGPYNFGWATTRENWVEHFPYQKGLLIWKWDTSQPDNNTSVHPGEGLILPVDAHPKAERWTEDLDKVPGKDLMRNRIQSYDSTFSWLPAQGFTLHRNGVAAKINWKLGVPVFDDGRHSYYDEANPFGGVKITDTNTKITIVDQPLSGSTMTVKVGPSSK</sequence>
<keyword evidence="9 13" id="KW-0482">Metalloprotease</keyword>
<keyword evidence="8" id="KW-0862">Zinc</keyword>
<dbReference type="InterPro" id="IPR008757">
    <property type="entry name" value="Peptidase_M6-like_domain"/>
</dbReference>
<dbReference type="PANTHER" id="PTHR13062">
    <property type="entry name" value="COLLAGENASE"/>
    <property type="match status" value="1"/>
</dbReference>
<dbReference type="PANTHER" id="PTHR13062:SF12">
    <property type="entry name" value="ALPHA-2-MACROGLOBULIN DOMAIN-CONTAINING PROTEIN"/>
    <property type="match status" value="1"/>
</dbReference>